<evidence type="ECO:0000313" key="2">
    <source>
        <dbReference type="EMBL" id="GMH08966.1"/>
    </source>
</evidence>
<gene>
    <name evidence="2" type="ORF">Nepgr_010806</name>
</gene>
<dbReference type="EMBL" id="BSYO01000008">
    <property type="protein sequence ID" value="GMH08966.1"/>
    <property type="molecule type" value="Genomic_DNA"/>
</dbReference>
<dbReference type="AlphaFoldDB" id="A0AAD3SDX8"/>
<accession>A0AAD3SDX8</accession>
<name>A0AAD3SDX8_NEPGR</name>
<comment type="caution">
    <text evidence="2">The sequence shown here is derived from an EMBL/GenBank/DDBJ whole genome shotgun (WGS) entry which is preliminary data.</text>
</comment>
<evidence type="ECO:0000256" key="1">
    <source>
        <dbReference type="SAM" id="MobiDB-lite"/>
    </source>
</evidence>
<feature type="region of interest" description="Disordered" evidence="1">
    <location>
        <begin position="1"/>
        <end position="22"/>
    </location>
</feature>
<protein>
    <submittedName>
        <fullName evidence="2">Uncharacterized protein</fullName>
    </submittedName>
</protein>
<keyword evidence="3" id="KW-1185">Reference proteome</keyword>
<organism evidence="2 3">
    <name type="scientific">Nepenthes gracilis</name>
    <name type="common">Slender pitcher plant</name>
    <dbReference type="NCBI Taxonomy" id="150966"/>
    <lineage>
        <taxon>Eukaryota</taxon>
        <taxon>Viridiplantae</taxon>
        <taxon>Streptophyta</taxon>
        <taxon>Embryophyta</taxon>
        <taxon>Tracheophyta</taxon>
        <taxon>Spermatophyta</taxon>
        <taxon>Magnoliopsida</taxon>
        <taxon>eudicotyledons</taxon>
        <taxon>Gunneridae</taxon>
        <taxon>Pentapetalae</taxon>
        <taxon>Caryophyllales</taxon>
        <taxon>Nepenthaceae</taxon>
        <taxon>Nepenthes</taxon>
    </lineage>
</organism>
<feature type="compositionally biased region" description="Basic residues" evidence="1">
    <location>
        <begin position="10"/>
        <end position="22"/>
    </location>
</feature>
<reference evidence="2" key="1">
    <citation type="submission" date="2023-05" db="EMBL/GenBank/DDBJ databases">
        <title>Nepenthes gracilis genome sequencing.</title>
        <authorList>
            <person name="Fukushima K."/>
        </authorList>
    </citation>
    <scope>NUCLEOTIDE SEQUENCE</scope>
    <source>
        <strain evidence="2">SING2019-196</strain>
    </source>
</reference>
<evidence type="ECO:0000313" key="3">
    <source>
        <dbReference type="Proteomes" id="UP001279734"/>
    </source>
</evidence>
<dbReference type="Proteomes" id="UP001279734">
    <property type="component" value="Unassembled WGS sequence"/>
</dbReference>
<sequence length="69" mass="7872">MRAPRADAKAKRKGLKKWSMKRQQIKTPGFLRGGKAIERRAIVLPSREGTQEEDGMNLTLSRKLRLVVI</sequence>
<proteinExistence type="predicted"/>